<dbReference type="GO" id="GO:0004386">
    <property type="term" value="F:helicase activity"/>
    <property type="evidence" value="ECO:0007669"/>
    <property type="project" value="UniProtKB-KW"/>
</dbReference>
<keyword evidence="1" id="KW-0547">Nucleotide-binding</keyword>
<organism evidence="5 6">
    <name type="scientific">Corynebacterium liangguodongii</name>
    <dbReference type="NCBI Taxonomy" id="2079535"/>
    <lineage>
        <taxon>Bacteria</taxon>
        <taxon>Bacillati</taxon>
        <taxon>Actinomycetota</taxon>
        <taxon>Actinomycetes</taxon>
        <taxon>Mycobacteriales</taxon>
        <taxon>Corynebacteriaceae</taxon>
        <taxon>Corynebacterium</taxon>
    </lineage>
</organism>
<dbReference type="Pfam" id="PF13020">
    <property type="entry name" value="NOV_C"/>
    <property type="match status" value="1"/>
</dbReference>
<dbReference type="InterPro" id="IPR027417">
    <property type="entry name" value="P-loop_NTPase"/>
</dbReference>
<dbReference type="InterPro" id="IPR024975">
    <property type="entry name" value="NOV_C"/>
</dbReference>
<dbReference type="AlphaFoldDB" id="A0A2S0WBN7"/>
<dbReference type="InterPro" id="IPR014001">
    <property type="entry name" value="Helicase_ATP-bd"/>
</dbReference>
<dbReference type="Pfam" id="PF00176">
    <property type="entry name" value="SNF2-rel_dom"/>
    <property type="match status" value="1"/>
</dbReference>
<evidence type="ECO:0000313" key="5">
    <source>
        <dbReference type="EMBL" id="AWB83177.1"/>
    </source>
</evidence>
<dbReference type="PANTHER" id="PTHR45766">
    <property type="entry name" value="DNA ANNEALING HELICASE AND ENDONUCLEASE ZRANB3 FAMILY MEMBER"/>
    <property type="match status" value="1"/>
</dbReference>
<evidence type="ECO:0000313" key="6">
    <source>
        <dbReference type="Proteomes" id="UP000244754"/>
    </source>
</evidence>
<dbReference type="EMBL" id="CP026948">
    <property type="protein sequence ID" value="AWB83177.1"/>
    <property type="molecule type" value="Genomic_DNA"/>
</dbReference>
<dbReference type="Proteomes" id="UP000244754">
    <property type="component" value="Chromosome"/>
</dbReference>
<dbReference type="InterPro" id="IPR057342">
    <property type="entry name" value="DEXDc_RapA"/>
</dbReference>
<dbReference type="GO" id="GO:0016787">
    <property type="term" value="F:hydrolase activity"/>
    <property type="evidence" value="ECO:0007669"/>
    <property type="project" value="UniProtKB-KW"/>
</dbReference>
<gene>
    <name evidence="5" type="ORF">C3E79_00675</name>
</gene>
<evidence type="ECO:0000256" key="3">
    <source>
        <dbReference type="ARBA" id="ARBA00022806"/>
    </source>
</evidence>
<keyword evidence="6" id="KW-1185">Reference proteome</keyword>
<dbReference type="InterPro" id="IPR038718">
    <property type="entry name" value="SNF2-like_sf"/>
</dbReference>
<dbReference type="Gene3D" id="3.40.50.300">
    <property type="entry name" value="P-loop containing nucleotide triphosphate hydrolases"/>
    <property type="match status" value="1"/>
</dbReference>
<name>A0A2S0WBN7_9CORY</name>
<dbReference type="GO" id="GO:0005524">
    <property type="term" value="F:ATP binding"/>
    <property type="evidence" value="ECO:0007669"/>
    <property type="project" value="UniProtKB-KW"/>
</dbReference>
<dbReference type="SUPFAM" id="SSF52540">
    <property type="entry name" value="P-loop containing nucleoside triphosphate hydrolases"/>
    <property type="match status" value="2"/>
</dbReference>
<keyword evidence="4" id="KW-0067">ATP-binding</keyword>
<evidence type="ECO:0000256" key="2">
    <source>
        <dbReference type="ARBA" id="ARBA00022801"/>
    </source>
</evidence>
<keyword evidence="2" id="KW-0378">Hydrolase</keyword>
<dbReference type="SMART" id="SM00487">
    <property type="entry name" value="DEXDc"/>
    <property type="match status" value="1"/>
</dbReference>
<evidence type="ECO:0000256" key="4">
    <source>
        <dbReference type="ARBA" id="ARBA00022840"/>
    </source>
</evidence>
<proteinExistence type="predicted"/>
<dbReference type="InterPro" id="IPR000330">
    <property type="entry name" value="SNF2_N"/>
</dbReference>
<dbReference type="CDD" id="cd18011">
    <property type="entry name" value="DEXDc_RapA"/>
    <property type="match status" value="1"/>
</dbReference>
<keyword evidence="5" id="KW-0540">Nuclease</keyword>
<sequence>MHIYNHTARTTPSSVGEAVASSVDHSVDIVFAEGLEFTAAAVSPTFTADAADFRLAAEALRITYAGLYDPMAAVHSSAVDPLPHQIRAVYGELLPRIPLRFLLADDPGAGKTIMAGLYLKELLLRSALKRALIIAPGGLVDQWCTELEEKFGLRFEVFDPTMVDEDGWPDTHPFLVAKMDQVARRDDLVDAVAQVDWDVVVVDEAHRMSAHYSSWAGGVKATRRFELGRALVSSASNALLMTATPHAGKEEDFQLFMSLLDPDRFEGEFRTGVHTTDTEGLMRRMVKEDLLTFEGKPLFPERRAYTVVYDLTDAERALYDDVTDYVRTQMGRAERIKDRKRGNAVGFALMVLQRRLASSPEAIVLSLKRRRDRLDERARLLEQGYMDPVVDPRLSEDDVERLSSYDEEYSAAEVEDVEQEVLDAATASQTVEELRAEIVALDVLLAQAQSVRNAEEDSKWVQLRSILNTSVLGTPTADGAPRKLIVFTEHRDTLDYLNRRITALLGSQDAVVAIHGGVARKERTRIQEEFTRNPNVVVLVATDAAGEGLNLQRAHLMVNYDLPWNPNRIEQRFGRIHRIGQREVCHLWNLVAGGTREGDVFAALLGKIEVMGQAYNGSLFNVLGNGDAFENESLKDLLVKAIRYGDDPATRRRMNEVIDAGITHGLRELVEETALDHDTLGEADVAEIKRAMEVARERKLQPGAIDAFVRSALERFGGGIFEREQGRYEVTHVPAAVCARAQAAGGAVARSYERVTFSPQRVSVEGAPEAVLLAPGHPLLDALVNHTIDQLSDTLTTGTVLVDRRDTPVAVPHLLYIVEQTIHTAEAENDVVSHHFDYVVIPADPQETDIAVETGSSPAHLSFDAASEEEYAYALAHGLTKKPAAEVTVTALREAYEDGALPRLSELVRRRNAELDRTAQQVRDRLTAESNRWYSQAMRLAGDGDKHDEEISEAAARRKGEELQERLGQRLADIERQRRLVAAPGVIRGVALVLPPGIAGPRKEDKDPDTFAISTEESERRGVDLTMAVERALGRTPVEMPHNNKGFDIRSTDANGDVYFIEVKARTRGADLFTVTASEIQFAQNQSEDNRHILSLVSLSPDGPAHDDIRYVYRAFDTYRPGLGTDSSNEKWAYHWNKGIDPRA</sequence>
<dbReference type="InterPro" id="IPR001650">
    <property type="entry name" value="Helicase_C-like"/>
</dbReference>
<dbReference type="PROSITE" id="PS51194">
    <property type="entry name" value="HELICASE_CTER"/>
    <property type="match status" value="1"/>
</dbReference>
<dbReference type="PANTHER" id="PTHR45766:SF6">
    <property type="entry name" value="SWI_SNF-RELATED MATRIX-ASSOCIATED ACTIN-DEPENDENT REGULATOR OF CHROMATIN SUBFAMILY A-LIKE PROTEIN 1"/>
    <property type="match status" value="1"/>
</dbReference>
<accession>A0A2S0WBN7</accession>
<dbReference type="GO" id="GO:0004519">
    <property type="term" value="F:endonuclease activity"/>
    <property type="evidence" value="ECO:0007669"/>
    <property type="project" value="UniProtKB-KW"/>
</dbReference>
<dbReference type="CDD" id="cd18793">
    <property type="entry name" value="SF2_C_SNF"/>
    <property type="match status" value="1"/>
</dbReference>
<dbReference type="Gene3D" id="3.40.50.10810">
    <property type="entry name" value="Tandem AAA-ATPase domain"/>
    <property type="match status" value="1"/>
</dbReference>
<protein>
    <submittedName>
        <fullName evidence="5">Type III restriction endonuclease subunit R</fullName>
    </submittedName>
</protein>
<keyword evidence="3" id="KW-0347">Helicase</keyword>
<evidence type="ECO:0000256" key="1">
    <source>
        <dbReference type="ARBA" id="ARBA00022741"/>
    </source>
</evidence>
<dbReference type="Pfam" id="PF00271">
    <property type="entry name" value="Helicase_C"/>
    <property type="match status" value="1"/>
</dbReference>
<dbReference type="SMART" id="SM00490">
    <property type="entry name" value="HELICc"/>
    <property type="match status" value="1"/>
</dbReference>
<keyword evidence="5" id="KW-0255">Endonuclease</keyword>
<dbReference type="KEGG" id="clia:C3E79_00675"/>
<reference evidence="6" key="1">
    <citation type="submission" date="2018-01" db="EMBL/GenBank/DDBJ databases">
        <authorList>
            <person name="Li J."/>
        </authorList>
    </citation>
    <scope>NUCLEOTIDE SEQUENCE [LARGE SCALE GENOMIC DNA]</scope>
    <source>
        <strain evidence="6">2184</strain>
    </source>
</reference>
<dbReference type="PROSITE" id="PS51192">
    <property type="entry name" value="HELICASE_ATP_BIND_1"/>
    <property type="match status" value="1"/>
</dbReference>
<dbReference type="InterPro" id="IPR049730">
    <property type="entry name" value="SNF2/RAD54-like_C"/>
</dbReference>